<name>A0ACD5Y4P2_AVESA</name>
<reference evidence="1" key="2">
    <citation type="submission" date="2025-09" db="UniProtKB">
        <authorList>
            <consortium name="EnsemblPlants"/>
        </authorList>
    </citation>
    <scope>IDENTIFICATION</scope>
</reference>
<accession>A0ACD5Y4P2</accession>
<keyword evidence="2" id="KW-1185">Reference proteome</keyword>
<protein>
    <submittedName>
        <fullName evidence="1">Uncharacterized protein</fullName>
    </submittedName>
</protein>
<sequence>MDAVAFPPPPSPFLDDDFDFGDFTFASAAPQPAPPSQQPTAFAAFDDDWGEFVASSLGSNPDGGFAPAAPPTDKSSPVAWEKPSGPLPLSLFGADDREEDDEGPSMPPPTSTATAHQRTPSFESKGLRAADLKDLIVGLYGSQPAPTPDAPEASAPEVAEDDDGFGDDGWEFKAASPSGAGQDGGGPAHGEGIEGMPKSLDSDQENWSLFTSVNNELNHVQTTDHVGNHESTGQNMKTVSYHTDNSSSILNLYKEHNPVDDVHVPQSCSDSVLSSSDLFSNNEMNSSYGTDENHSTKSASDGILIDFYHKLREESMAMIFRYNKDIKEAQKSSTHSDRNKEVSAVIEGEIQEIWEKLQDCSLAEHFHIEEQSSRDVCISELLKSTKEDHVKDFEQQYHLAEKIALAQHDMSLAVELYKHSVSSLRILELASKEEQCDYVAAWYSLFLSCAQELEHGAVLWRESCHTKVCDQVISEGVHCFIALGEIYRVAQILHLSLQYFKPWVLADPGMFSKMSACWDSCSTAWTSGLETALRIVVDSNHLEASVVKALLETIISISELELANLQNCLANSELTCQLTLLPTGLVPGAKVIIWNGNHYFVKVANLWANRVSSNPPRFSLAHVSTMNGTSSSCPPC</sequence>
<dbReference type="EnsemblPlants" id="AVESA.00010b.r2.5CG0904440.1">
    <property type="protein sequence ID" value="AVESA.00010b.r2.5CG0904440.1.CDS"/>
    <property type="gene ID" value="AVESA.00010b.r2.5CG0904440"/>
</dbReference>
<evidence type="ECO:0000313" key="1">
    <source>
        <dbReference type="EnsemblPlants" id="AVESA.00010b.r2.5CG0904440.1.CDS"/>
    </source>
</evidence>
<evidence type="ECO:0000313" key="2">
    <source>
        <dbReference type="Proteomes" id="UP001732700"/>
    </source>
</evidence>
<organism evidence="1 2">
    <name type="scientific">Avena sativa</name>
    <name type="common">Oat</name>
    <dbReference type="NCBI Taxonomy" id="4498"/>
    <lineage>
        <taxon>Eukaryota</taxon>
        <taxon>Viridiplantae</taxon>
        <taxon>Streptophyta</taxon>
        <taxon>Embryophyta</taxon>
        <taxon>Tracheophyta</taxon>
        <taxon>Spermatophyta</taxon>
        <taxon>Magnoliopsida</taxon>
        <taxon>Liliopsida</taxon>
        <taxon>Poales</taxon>
        <taxon>Poaceae</taxon>
        <taxon>BOP clade</taxon>
        <taxon>Pooideae</taxon>
        <taxon>Poodae</taxon>
        <taxon>Poeae</taxon>
        <taxon>Poeae Chloroplast Group 1 (Aveneae type)</taxon>
        <taxon>Aveninae</taxon>
        <taxon>Avena</taxon>
    </lineage>
</organism>
<proteinExistence type="predicted"/>
<reference evidence="1" key="1">
    <citation type="submission" date="2021-05" db="EMBL/GenBank/DDBJ databases">
        <authorList>
            <person name="Scholz U."/>
            <person name="Mascher M."/>
            <person name="Fiebig A."/>
        </authorList>
    </citation>
    <scope>NUCLEOTIDE SEQUENCE [LARGE SCALE GENOMIC DNA]</scope>
</reference>
<dbReference type="Proteomes" id="UP001732700">
    <property type="component" value="Chromosome 5C"/>
</dbReference>